<dbReference type="AlphaFoldDB" id="Q203Z7"/>
<keyword evidence="2" id="KW-0614">Plasmid</keyword>
<dbReference type="EMBL" id="DQ410885">
    <property type="protein sequence ID" value="ABD72317.1"/>
    <property type="molecule type" value="Genomic_DNA"/>
</dbReference>
<reference evidence="2" key="1">
    <citation type="journal article" date="2006" name="J. Bacteriol.">
        <title>Characterization of the genetic components of Streptomyces lividans linear plasmid SLP2 for replication in circular and linear modes.</title>
        <authorList>
            <person name="Xu M."/>
            <person name="Zhu Y."/>
            <person name="Zhang R."/>
            <person name="Shen M."/>
            <person name="Jiang W."/>
            <person name="Zhao G."/>
            <person name="Qin Z."/>
        </authorList>
    </citation>
    <scope>NUCLEOTIDE SEQUENCE</scope>
    <source>
        <plasmid evidence="2">SLP2</plasmid>
    </source>
</reference>
<organism evidence="2">
    <name type="scientific">Streptomyces lividans</name>
    <dbReference type="NCBI Taxonomy" id="1916"/>
    <lineage>
        <taxon>Bacteria</taxon>
        <taxon>Bacillati</taxon>
        <taxon>Actinomycetota</taxon>
        <taxon>Actinomycetes</taxon>
        <taxon>Kitasatosporales</taxon>
        <taxon>Streptomycetaceae</taxon>
        <taxon>Streptomyces</taxon>
    </lineage>
</organism>
<evidence type="ECO:0000256" key="1">
    <source>
        <dbReference type="SAM" id="MobiDB-lite"/>
    </source>
</evidence>
<geneLocation type="plasmid" evidence="2">
    <name>SLP2</name>
</geneLocation>
<evidence type="ECO:0000313" key="2">
    <source>
        <dbReference type="EMBL" id="ABD72317.1"/>
    </source>
</evidence>
<feature type="region of interest" description="Disordered" evidence="1">
    <location>
        <begin position="240"/>
        <end position="279"/>
    </location>
</feature>
<protein>
    <submittedName>
        <fullName evidence="2">PQC542.13c</fullName>
    </submittedName>
</protein>
<feature type="region of interest" description="Disordered" evidence="1">
    <location>
        <begin position="48"/>
        <end position="75"/>
    </location>
</feature>
<name>Q203Z7_STRLI</name>
<accession>Q203Z7</accession>
<feature type="compositionally biased region" description="Basic and acidic residues" evidence="1">
    <location>
        <begin position="49"/>
        <end position="67"/>
    </location>
</feature>
<proteinExistence type="predicted"/>
<feature type="compositionally biased region" description="Polar residues" evidence="1">
    <location>
        <begin position="249"/>
        <end position="261"/>
    </location>
</feature>
<sequence length="279" mass="31173">MRHNGRDPIKASTMRPEHLNLREGEPALAVCPDCDTWHRLSRSMIHPHRAADDTPKTSERRYYGDKPARRRRCPGSAQRITIDLSPEEWGEKLLAADSTATGRRSARQHHKPIQAPATPVARMAPEPPNAALALAAYREHLEECRPKCRCRKKCPKGCQKIKQVAGRCGATYRCITGLRLAAQYELLSRGQKQRDRVNKNEDRVDALIARHRSSVAARRTAAEWARHRDDTTAPAAVLAKRSGTAVEDANNTCRTRQSGTLSDYRGPSVPTEPVRITTA</sequence>